<evidence type="ECO:0000259" key="11">
    <source>
        <dbReference type="PROSITE" id="PS51177"/>
    </source>
</evidence>
<evidence type="ECO:0000313" key="12">
    <source>
        <dbReference type="EMBL" id="ODN43678.1"/>
    </source>
</evidence>
<keyword evidence="13" id="KW-1185">Reference proteome</keyword>
<organism evidence="12 13">
    <name type="scientific">Piscirickettsia litoralis</name>
    <dbReference type="NCBI Taxonomy" id="1891921"/>
    <lineage>
        <taxon>Bacteria</taxon>
        <taxon>Pseudomonadati</taxon>
        <taxon>Pseudomonadota</taxon>
        <taxon>Gammaproteobacteria</taxon>
        <taxon>Thiotrichales</taxon>
        <taxon>Piscirickettsiaceae</taxon>
        <taxon>Piscirickettsia</taxon>
    </lineage>
</organism>
<keyword evidence="6" id="KW-0686">Riboflavin biosynthesis</keyword>
<evidence type="ECO:0000313" key="13">
    <source>
        <dbReference type="Proteomes" id="UP000094329"/>
    </source>
</evidence>
<evidence type="ECO:0000256" key="7">
    <source>
        <dbReference type="ARBA" id="ARBA00022679"/>
    </source>
</evidence>
<evidence type="ECO:0000256" key="2">
    <source>
        <dbReference type="ARBA" id="ARBA00002803"/>
    </source>
</evidence>
<dbReference type="InterPro" id="IPR026017">
    <property type="entry name" value="Lumazine-bd_dom"/>
</dbReference>
<feature type="domain" description="Lumazine-binding" evidence="11">
    <location>
        <begin position="100"/>
        <end position="196"/>
    </location>
</feature>
<dbReference type="PANTHER" id="PTHR21098:SF12">
    <property type="entry name" value="RIBOFLAVIN SYNTHASE"/>
    <property type="match status" value="1"/>
</dbReference>
<dbReference type="NCBIfam" id="NF006767">
    <property type="entry name" value="PRK09289.1"/>
    <property type="match status" value="1"/>
</dbReference>
<evidence type="ECO:0000256" key="3">
    <source>
        <dbReference type="ARBA" id="ARBA00004887"/>
    </source>
</evidence>
<feature type="repeat" description="Lumazine-binding" evidence="10">
    <location>
        <begin position="1"/>
        <end position="99"/>
    </location>
</feature>
<evidence type="ECO:0000256" key="10">
    <source>
        <dbReference type="PROSITE-ProRule" id="PRU00524"/>
    </source>
</evidence>
<name>A0ABX3A4A7_9GAMM</name>
<dbReference type="NCBIfam" id="TIGR00187">
    <property type="entry name" value="ribE"/>
    <property type="match status" value="1"/>
</dbReference>
<dbReference type="PROSITE" id="PS51177">
    <property type="entry name" value="LUMAZINE_BIND"/>
    <property type="match status" value="2"/>
</dbReference>
<evidence type="ECO:0000256" key="4">
    <source>
        <dbReference type="ARBA" id="ARBA00012827"/>
    </source>
</evidence>
<dbReference type="EMBL" id="MDTU01000001">
    <property type="protein sequence ID" value="ODN43678.1"/>
    <property type="molecule type" value="Genomic_DNA"/>
</dbReference>
<evidence type="ECO:0000256" key="6">
    <source>
        <dbReference type="ARBA" id="ARBA00022619"/>
    </source>
</evidence>
<comment type="caution">
    <text evidence="12">The sequence shown here is derived from an EMBL/GenBank/DDBJ whole genome shotgun (WGS) entry which is preliminary data.</text>
</comment>
<gene>
    <name evidence="12" type="ORF">BGC07_13175</name>
</gene>
<dbReference type="PANTHER" id="PTHR21098">
    <property type="entry name" value="RIBOFLAVIN SYNTHASE ALPHA CHAIN"/>
    <property type="match status" value="1"/>
</dbReference>
<dbReference type="Pfam" id="PF00677">
    <property type="entry name" value="Lum_binding"/>
    <property type="match status" value="2"/>
</dbReference>
<comment type="pathway">
    <text evidence="3">Cofactor biosynthesis; riboflavin biosynthesis; riboflavin from 2-hydroxy-3-oxobutyl phosphate and 5-amino-6-(D-ribitylamino)uracil: step 2/2.</text>
</comment>
<protein>
    <recommendedName>
        <fullName evidence="5 9">Riboflavin synthase</fullName>
        <ecNumber evidence="4 9">2.5.1.9</ecNumber>
    </recommendedName>
</protein>
<comment type="catalytic activity">
    <reaction evidence="1">
        <text>2 6,7-dimethyl-8-(1-D-ribityl)lumazine + H(+) = 5-amino-6-(D-ribitylamino)uracil + riboflavin</text>
        <dbReference type="Rhea" id="RHEA:20772"/>
        <dbReference type="ChEBI" id="CHEBI:15378"/>
        <dbReference type="ChEBI" id="CHEBI:15934"/>
        <dbReference type="ChEBI" id="CHEBI:57986"/>
        <dbReference type="ChEBI" id="CHEBI:58201"/>
        <dbReference type="EC" id="2.5.1.9"/>
    </reaction>
</comment>
<dbReference type="NCBIfam" id="NF009566">
    <property type="entry name" value="PRK13020.1"/>
    <property type="match status" value="1"/>
</dbReference>
<dbReference type="SUPFAM" id="SSF63380">
    <property type="entry name" value="Riboflavin synthase domain-like"/>
    <property type="match status" value="2"/>
</dbReference>
<evidence type="ECO:0000256" key="9">
    <source>
        <dbReference type="NCBIfam" id="TIGR00187"/>
    </source>
</evidence>
<keyword evidence="7" id="KW-0808">Transferase</keyword>
<dbReference type="Proteomes" id="UP000094329">
    <property type="component" value="Unassembled WGS sequence"/>
</dbReference>
<dbReference type="CDD" id="cd00402">
    <property type="entry name" value="Riboflavin_synthase_like"/>
    <property type="match status" value="1"/>
</dbReference>
<evidence type="ECO:0000256" key="8">
    <source>
        <dbReference type="ARBA" id="ARBA00022737"/>
    </source>
</evidence>
<feature type="domain" description="Lumazine-binding" evidence="11">
    <location>
        <begin position="1"/>
        <end position="99"/>
    </location>
</feature>
<dbReference type="InterPro" id="IPR001783">
    <property type="entry name" value="Lumazine-bd"/>
</dbReference>
<keyword evidence="8" id="KW-0677">Repeat</keyword>
<dbReference type="EC" id="2.5.1.9" evidence="4 9"/>
<sequence length="223" mass="23721">MFTGLVAAVGQVQSLVFQGEDARLSIAAGDLDLSDVALGDSIAINGACFTVVSFDSGSSFFSVDVSIESLNLTTLKDLKPGSAVNLEKALQLSSRLGGHLVSGHVDGVGEIVAIQPAGRSTSYQVKAPNSLLRYIAPKGSICVDGTSLTVNRIENDIFELNIIPHTQEKTIIPGYKVGGKVNLEVDLLARYLERLISCQGDSDSTQSHKKTIDENFLKQHGFV</sequence>
<dbReference type="PIRSF" id="PIRSF000498">
    <property type="entry name" value="Riboflavin_syn_A"/>
    <property type="match status" value="1"/>
</dbReference>
<feature type="repeat" description="Lumazine-binding" evidence="10">
    <location>
        <begin position="100"/>
        <end position="196"/>
    </location>
</feature>
<evidence type="ECO:0000256" key="1">
    <source>
        <dbReference type="ARBA" id="ARBA00000968"/>
    </source>
</evidence>
<dbReference type="InterPro" id="IPR017938">
    <property type="entry name" value="Riboflavin_synthase-like_b-brl"/>
</dbReference>
<dbReference type="InterPro" id="IPR023366">
    <property type="entry name" value="ATP_synth_asu-like_sf"/>
</dbReference>
<reference evidence="12 13" key="1">
    <citation type="submission" date="2016-08" db="EMBL/GenBank/DDBJ databases">
        <title>Draft genome sequence of Candidatus Piscirickettsia litoralis, from seawater.</title>
        <authorList>
            <person name="Wan X."/>
            <person name="Lee A.J."/>
            <person name="Hou S."/>
            <person name="Donachie S.P."/>
        </authorList>
    </citation>
    <scope>NUCLEOTIDE SEQUENCE [LARGE SCALE GENOMIC DNA]</scope>
    <source>
        <strain evidence="12 13">Y2</strain>
    </source>
</reference>
<evidence type="ECO:0000256" key="5">
    <source>
        <dbReference type="ARBA" id="ARBA00013950"/>
    </source>
</evidence>
<accession>A0ABX3A4A7</accession>
<comment type="function">
    <text evidence="2">Catalyzes the dismutation of two molecules of 6,7-dimethyl-8-ribityllumazine, resulting in the formation of riboflavin and 5-amino-6-(D-ribitylamino)uracil.</text>
</comment>
<dbReference type="RefSeq" id="WP_069313475.1">
    <property type="nucleotide sequence ID" value="NZ_MDTU01000001.1"/>
</dbReference>
<proteinExistence type="predicted"/>
<dbReference type="Gene3D" id="2.40.30.20">
    <property type="match status" value="2"/>
</dbReference>